<sequence length="170" mass="18092">MSSHSSSERPTLPSLHTLNLLPPSYAQRPGGSSPYDSYERPSCPRPNVAQHSWPYKRRVSTSSSTSRTPSPTPSDASSSASSSPTSPSKSKLTLIPSSFADADAVVVVPPPNGAGQSLLLMGPALEHLRHPQRQISKGTRLHPYRFAPSADSSRRISSRRTSVSSSVSSA</sequence>
<feature type="compositionally biased region" description="Low complexity" evidence="1">
    <location>
        <begin position="159"/>
        <end position="170"/>
    </location>
</feature>
<accession>A0AAD7NSW1</accession>
<gene>
    <name evidence="2" type="ORF">DFH07DRAFT_1056886</name>
</gene>
<protein>
    <submittedName>
        <fullName evidence="2">Uncharacterized protein</fullName>
    </submittedName>
</protein>
<keyword evidence="3" id="KW-1185">Reference proteome</keyword>
<dbReference type="AlphaFoldDB" id="A0AAD7NSW1"/>
<reference evidence="2" key="1">
    <citation type="submission" date="2023-03" db="EMBL/GenBank/DDBJ databases">
        <title>Massive genome expansion in bonnet fungi (Mycena s.s.) driven by repeated elements and novel gene families across ecological guilds.</title>
        <authorList>
            <consortium name="Lawrence Berkeley National Laboratory"/>
            <person name="Harder C.B."/>
            <person name="Miyauchi S."/>
            <person name="Viragh M."/>
            <person name="Kuo A."/>
            <person name="Thoen E."/>
            <person name="Andreopoulos B."/>
            <person name="Lu D."/>
            <person name="Skrede I."/>
            <person name="Drula E."/>
            <person name="Henrissat B."/>
            <person name="Morin E."/>
            <person name="Kohler A."/>
            <person name="Barry K."/>
            <person name="LaButti K."/>
            <person name="Morin E."/>
            <person name="Salamov A."/>
            <person name="Lipzen A."/>
            <person name="Mereny Z."/>
            <person name="Hegedus B."/>
            <person name="Baldrian P."/>
            <person name="Stursova M."/>
            <person name="Weitz H."/>
            <person name="Taylor A."/>
            <person name="Grigoriev I.V."/>
            <person name="Nagy L.G."/>
            <person name="Martin F."/>
            <person name="Kauserud H."/>
        </authorList>
    </citation>
    <scope>NUCLEOTIDE SEQUENCE</scope>
    <source>
        <strain evidence="2">CBHHK188m</strain>
    </source>
</reference>
<evidence type="ECO:0000256" key="1">
    <source>
        <dbReference type="SAM" id="MobiDB-lite"/>
    </source>
</evidence>
<name>A0AAD7NSW1_9AGAR</name>
<comment type="caution">
    <text evidence="2">The sequence shown here is derived from an EMBL/GenBank/DDBJ whole genome shotgun (WGS) entry which is preliminary data.</text>
</comment>
<evidence type="ECO:0000313" key="3">
    <source>
        <dbReference type="Proteomes" id="UP001215280"/>
    </source>
</evidence>
<feature type="compositionally biased region" description="Low complexity" evidence="1">
    <location>
        <begin position="60"/>
        <end position="90"/>
    </location>
</feature>
<feature type="region of interest" description="Disordered" evidence="1">
    <location>
        <begin position="1"/>
        <end position="94"/>
    </location>
</feature>
<organism evidence="2 3">
    <name type="scientific">Mycena maculata</name>
    <dbReference type="NCBI Taxonomy" id="230809"/>
    <lineage>
        <taxon>Eukaryota</taxon>
        <taxon>Fungi</taxon>
        <taxon>Dikarya</taxon>
        <taxon>Basidiomycota</taxon>
        <taxon>Agaricomycotina</taxon>
        <taxon>Agaricomycetes</taxon>
        <taxon>Agaricomycetidae</taxon>
        <taxon>Agaricales</taxon>
        <taxon>Marasmiineae</taxon>
        <taxon>Mycenaceae</taxon>
        <taxon>Mycena</taxon>
    </lineage>
</organism>
<evidence type="ECO:0000313" key="2">
    <source>
        <dbReference type="EMBL" id="KAJ7774474.1"/>
    </source>
</evidence>
<feature type="compositionally biased region" description="Polar residues" evidence="1">
    <location>
        <begin position="1"/>
        <end position="17"/>
    </location>
</feature>
<dbReference type="EMBL" id="JARJLG010000015">
    <property type="protein sequence ID" value="KAJ7774474.1"/>
    <property type="molecule type" value="Genomic_DNA"/>
</dbReference>
<dbReference type="Proteomes" id="UP001215280">
    <property type="component" value="Unassembled WGS sequence"/>
</dbReference>
<proteinExistence type="predicted"/>
<feature type="region of interest" description="Disordered" evidence="1">
    <location>
        <begin position="133"/>
        <end position="170"/>
    </location>
</feature>